<dbReference type="InterPro" id="IPR027417">
    <property type="entry name" value="P-loop_NTPase"/>
</dbReference>
<sequence length="714" mass="76396">MRCVNRSAPALASGGAKTTLSAGDSTLAIPEALAHYTRTYGAACRLARLGLPVFPCAKDRKEPATPRGFKDATSDTTRIAEWWGVSESGDTLPLNLGLRTGSASGLWVLDIDGEEGLGTLERLEREHGPLPATVTVATPSGGRHLYFRLPEGVEVRCRTQVFPGVDVRGEGGYVVVPPSVVGGRRYRWLRLAEVAQPPGWLLEAVAHRHKPAHPTGSRGARWCVGERNDRLFREACALRGRGYSPAELEEVLLTLNAERCDPPLPEAEVRKVAESASRYEPAGQAPGGQGAPRRRVETVSAASIKPQPVRWLWEPRVPFGALTLLVGDPGAGKSMLTCWLAAQVTQQGGAVLLVSGEDHAAAVIRPRLEAAGAHLELVHVIRVREGDSDDRLALPSDAPLLEEQARANGAQLVVIDPLSAHLDERVHSWRDQSVRQALGPLARIAEATACAVVVVAHLNKTQMHGNHPLYRVGGSIGMPAAARSVLLLARDPDDLDSDRRVLAHAKSNLSWLAPGLAMRIEPVRVDGVLAARTVIEGEVAVSAADLLDADGHGEAGARERAEAFLREVLSDGPVAVRDILAEAREEGISEMTLRRAAAGLGIRRKRLSQGNRGRGRWEWELPDNAPQDDHLANSASEKGSPQDDHPLYITDDHLANGGLSPPAGDNAGSGTKRACPAHVDPDRPDNGYRPGCRYCAHATERASSRDDTRGGGGL</sequence>
<dbReference type="RefSeq" id="WP_177169276.1">
    <property type="nucleotide sequence ID" value="NZ_FNWJ01000001.1"/>
</dbReference>
<dbReference type="SMART" id="SM00942">
    <property type="entry name" value="PriCT_1"/>
    <property type="match status" value="1"/>
</dbReference>
<accession>A0A1H6FLR9</accession>
<feature type="compositionally biased region" description="Basic and acidic residues" evidence="2">
    <location>
        <begin position="640"/>
        <end position="654"/>
    </location>
</feature>
<protein>
    <submittedName>
        <fullName evidence="5">RecA/RadA recombinase</fullName>
    </submittedName>
</protein>
<evidence type="ECO:0000256" key="2">
    <source>
        <dbReference type="SAM" id="MobiDB-lite"/>
    </source>
</evidence>
<dbReference type="SUPFAM" id="SSF52540">
    <property type="entry name" value="P-loop containing nucleoside triphosphate hydrolases"/>
    <property type="match status" value="1"/>
</dbReference>
<reference evidence="6" key="1">
    <citation type="submission" date="2016-10" db="EMBL/GenBank/DDBJ databases">
        <authorList>
            <person name="Varghese N."/>
            <person name="Submissions S."/>
        </authorList>
    </citation>
    <scope>NUCLEOTIDE SEQUENCE [LARGE SCALE GENOMIC DNA]</scope>
    <source>
        <strain evidence="6">ATCC 35263</strain>
    </source>
</reference>
<dbReference type="Pfam" id="PF13481">
    <property type="entry name" value="AAA_25"/>
    <property type="match status" value="1"/>
</dbReference>
<gene>
    <name evidence="5" type="ORF">SAMN02745716_0536</name>
</gene>
<dbReference type="EMBL" id="FNWJ01000001">
    <property type="protein sequence ID" value="SEH10744.1"/>
    <property type="molecule type" value="Genomic_DNA"/>
</dbReference>
<proteinExistence type="predicted"/>
<dbReference type="InterPro" id="IPR015330">
    <property type="entry name" value="DNA_primase/pol_bifunc_N"/>
</dbReference>
<dbReference type="PANTHER" id="PTHR35372">
    <property type="entry name" value="ATP BINDING PROTEIN-RELATED"/>
    <property type="match status" value="1"/>
</dbReference>
<dbReference type="InterPro" id="IPR051620">
    <property type="entry name" value="ORF904-like_C"/>
</dbReference>
<dbReference type="InterPro" id="IPR014820">
    <property type="entry name" value="PriCT_1"/>
</dbReference>
<dbReference type="CDD" id="cd04859">
    <property type="entry name" value="Prim_Pol"/>
    <property type="match status" value="1"/>
</dbReference>
<dbReference type="AlphaFoldDB" id="A0A1H6FLR9"/>
<dbReference type="STRING" id="29539.SAMN02745716_0536"/>
<dbReference type="SMART" id="SM00943">
    <property type="entry name" value="Prim-Pol"/>
    <property type="match status" value="1"/>
</dbReference>
<evidence type="ECO:0000313" key="5">
    <source>
        <dbReference type="EMBL" id="SEH10744.1"/>
    </source>
</evidence>
<dbReference type="Proteomes" id="UP000222056">
    <property type="component" value="Unassembled WGS sequence"/>
</dbReference>
<feature type="region of interest" description="Disordered" evidence="2">
    <location>
        <begin position="271"/>
        <end position="296"/>
    </location>
</feature>
<feature type="region of interest" description="Disordered" evidence="2">
    <location>
        <begin position="611"/>
        <end position="691"/>
    </location>
</feature>
<evidence type="ECO:0000259" key="4">
    <source>
        <dbReference type="SMART" id="SM00943"/>
    </source>
</evidence>
<evidence type="ECO:0000256" key="1">
    <source>
        <dbReference type="ARBA" id="ARBA00022801"/>
    </source>
</evidence>
<dbReference type="PANTHER" id="PTHR35372:SF2">
    <property type="entry name" value="SF3 HELICASE DOMAIN-CONTAINING PROTEIN"/>
    <property type="match status" value="1"/>
</dbReference>
<name>A0A1H6FLR9_THEAL</name>
<dbReference type="Pfam" id="PF09250">
    <property type="entry name" value="Prim-Pol"/>
    <property type="match status" value="1"/>
</dbReference>
<dbReference type="SUPFAM" id="SSF56747">
    <property type="entry name" value="Prim-pol domain"/>
    <property type="match status" value="1"/>
</dbReference>
<dbReference type="GO" id="GO:0016787">
    <property type="term" value="F:hydrolase activity"/>
    <property type="evidence" value="ECO:0007669"/>
    <property type="project" value="UniProtKB-KW"/>
</dbReference>
<organism evidence="5 6">
    <name type="scientific">Thermoleophilum album</name>
    <dbReference type="NCBI Taxonomy" id="29539"/>
    <lineage>
        <taxon>Bacteria</taxon>
        <taxon>Bacillati</taxon>
        <taxon>Actinomycetota</taxon>
        <taxon>Thermoleophilia</taxon>
        <taxon>Thermoleophilales</taxon>
        <taxon>Thermoleophilaceae</taxon>
        <taxon>Thermoleophilum</taxon>
    </lineage>
</organism>
<evidence type="ECO:0000259" key="3">
    <source>
        <dbReference type="SMART" id="SM00942"/>
    </source>
</evidence>
<dbReference type="Pfam" id="PF08708">
    <property type="entry name" value="PriCT_1"/>
    <property type="match status" value="1"/>
</dbReference>
<dbReference type="Gene3D" id="3.40.50.300">
    <property type="entry name" value="P-loop containing nucleotide triphosphate hydrolases"/>
    <property type="match status" value="1"/>
</dbReference>
<keyword evidence="1" id="KW-0378">Hydrolase</keyword>
<feature type="domain" description="DNA primase/polymerase bifunctional N-terminal" evidence="4">
    <location>
        <begin position="43"/>
        <end position="201"/>
    </location>
</feature>
<keyword evidence="6" id="KW-1185">Reference proteome</keyword>
<evidence type="ECO:0000313" key="6">
    <source>
        <dbReference type="Proteomes" id="UP000222056"/>
    </source>
</evidence>
<feature type="domain" description="Primase C-terminal 1" evidence="3">
    <location>
        <begin position="221"/>
        <end position="282"/>
    </location>
</feature>